<sequence length="458" mass="50654">MLIGHHMARYREEIVHHIAELVRIRSVREEGEPGKPYGPGIDRALHYMLSLGEEMGFRTANIDGYAGHAEYGEGEELVAILVHLDTVHEGEGWTFPPFGGEIHDGSIIGRGASDNKGPAVVALYALKAIRELGIPLHKRIRIIFGTNEENDMSDMDVYFSREPLPDQAFMPDACYPLFNVEMGNVNVLLSQTLDRNTEPESLRIVELSGGTPRMLVAETCMARISADPSVCGDIERLQASRHNLKAERLAPDQVALTANGTLSNPPVNAIAEMAGWISGLQCSTNADGLLAFLKDKIGHETNGESLGIRYSDEYSGETLVFLRQIVTEQDTVTATVGIRYPVTYNGDEIISFVEEQARCYGVRLDLGRHFRPVYFPPDHPLVCKLGLAYEKMTGEKPFLLQMSASTYARKLGNRGLAFGASLHGGVDNNVHRADEFVRIDDMMKHAEICLQGLYELII</sequence>
<evidence type="ECO:0000256" key="5">
    <source>
        <dbReference type="ARBA" id="ARBA00022801"/>
    </source>
</evidence>
<evidence type="ECO:0000313" key="9">
    <source>
        <dbReference type="EMBL" id="RAP77935.1"/>
    </source>
</evidence>
<evidence type="ECO:0000313" key="10">
    <source>
        <dbReference type="Proteomes" id="UP000249260"/>
    </source>
</evidence>
<name>A0A328UAI0_9BACL</name>
<protein>
    <recommendedName>
        <fullName evidence="11">Dipeptidase PepV</fullName>
    </recommendedName>
</protein>
<comment type="cofactor">
    <cofactor evidence="1">
        <name>Zn(2+)</name>
        <dbReference type="ChEBI" id="CHEBI:29105"/>
    </cofactor>
</comment>
<dbReference type="SUPFAM" id="SSF53187">
    <property type="entry name" value="Zn-dependent exopeptidases"/>
    <property type="match status" value="1"/>
</dbReference>
<evidence type="ECO:0000256" key="1">
    <source>
        <dbReference type="ARBA" id="ARBA00001947"/>
    </source>
</evidence>
<evidence type="ECO:0000256" key="8">
    <source>
        <dbReference type="ARBA" id="ARBA00023049"/>
    </source>
</evidence>
<keyword evidence="7" id="KW-0224">Dipeptidase</keyword>
<evidence type="ECO:0000256" key="2">
    <source>
        <dbReference type="ARBA" id="ARBA00006247"/>
    </source>
</evidence>
<dbReference type="EMBL" id="QLUW01000001">
    <property type="protein sequence ID" value="RAP77935.1"/>
    <property type="molecule type" value="Genomic_DNA"/>
</dbReference>
<dbReference type="GO" id="GO:0016805">
    <property type="term" value="F:dipeptidase activity"/>
    <property type="evidence" value="ECO:0007669"/>
    <property type="project" value="UniProtKB-KW"/>
</dbReference>
<dbReference type="Gene3D" id="3.30.70.360">
    <property type="match status" value="2"/>
</dbReference>
<dbReference type="InterPro" id="IPR002933">
    <property type="entry name" value="Peptidase_M20"/>
</dbReference>
<keyword evidence="5" id="KW-0378">Hydrolase</keyword>
<keyword evidence="8" id="KW-0482">Metalloprotease</keyword>
<evidence type="ECO:0000256" key="3">
    <source>
        <dbReference type="ARBA" id="ARBA00022670"/>
    </source>
</evidence>
<dbReference type="NCBIfam" id="TIGR01887">
    <property type="entry name" value="dipeptidaselike"/>
    <property type="match status" value="1"/>
</dbReference>
<dbReference type="Proteomes" id="UP000249260">
    <property type="component" value="Unassembled WGS sequence"/>
</dbReference>
<comment type="similarity">
    <text evidence="2">Belongs to the peptidase M20A family.</text>
</comment>
<dbReference type="GO" id="GO:0008777">
    <property type="term" value="F:acetylornithine deacetylase activity"/>
    <property type="evidence" value="ECO:0007669"/>
    <property type="project" value="TreeGrafter"/>
</dbReference>
<dbReference type="RefSeq" id="WP_112881058.1">
    <property type="nucleotide sequence ID" value="NZ_QLUW01000001.1"/>
</dbReference>
<keyword evidence="10" id="KW-1185">Reference proteome</keyword>
<dbReference type="AlphaFoldDB" id="A0A328UAI0"/>
<organism evidence="9 10">
    <name type="scientific">Paenibacillus montanisoli</name>
    <dbReference type="NCBI Taxonomy" id="2081970"/>
    <lineage>
        <taxon>Bacteria</taxon>
        <taxon>Bacillati</taxon>
        <taxon>Bacillota</taxon>
        <taxon>Bacilli</taxon>
        <taxon>Bacillales</taxon>
        <taxon>Paenibacillaceae</taxon>
        <taxon>Paenibacillus</taxon>
    </lineage>
</organism>
<dbReference type="GO" id="GO:0006508">
    <property type="term" value="P:proteolysis"/>
    <property type="evidence" value="ECO:0007669"/>
    <property type="project" value="UniProtKB-KW"/>
</dbReference>
<evidence type="ECO:0000256" key="6">
    <source>
        <dbReference type="ARBA" id="ARBA00022833"/>
    </source>
</evidence>
<proteinExistence type="inferred from homology"/>
<evidence type="ECO:0000256" key="4">
    <source>
        <dbReference type="ARBA" id="ARBA00022723"/>
    </source>
</evidence>
<evidence type="ECO:0000256" key="7">
    <source>
        <dbReference type="ARBA" id="ARBA00022997"/>
    </source>
</evidence>
<dbReference type="GO" id="GO:0008270">
    <property type="term" value="F:zinc ion binding"/>
    <property type="evidence" value="ECO:0007669"/>
    <property type="project" value="InterPro"/>
</dbReference>
<comment type="caution">
    <text evidence="9">The sequence shown here is derived from an EMBL/GenBank/DDBJ whole genome shotgun (WGS) entry which is preliminary data.</text>
</comment>
<accession>A0A328UAI0</accession>
<dbReference type="PANTHER" id="PTHR43808:SF31">
    <property type="entry name" value="N-ACETYL-L-CITRULLINE DEACETYLASE"/>
    <property type="match status" value="1"/>
</dbReference>
<dbReference type="InterPro" id="IPR050072">
    <property type="entry name" value="Peptidase_M20A"/>
</dbReference>
<dbReference type="Gene3D" id="3.40.630.10">
    <property type="entry name" value="Zn peptidases"/>
    <property type="match status" value="1"/>
</dbReference>
<evidence type="ECO:0008006" key="11">
    <source>
        <dbReference type="Google" id="ProtNLM"/>
    </source>
</evidence>
<dbReference type="GO" id="GO:0008237">
    <property type="term" value="F:metallopeptidase activity"/>
    <property type="evidence" value="ECO:0007669"/>
    <property type="project" value="UniProtKB-KW"/>
</dbReference>
<dbReference type="InterPro" id="IPR036264">
    <property type="entry name" value="Bact_exopeptidase_dim_dom"/>
</dbReference>
<keyword evidence="3" id="KW-0645">Protease</keyword>
<keyword evidence="4" id="KW-0479">Metal-binding</keyword>
<dbReference type="PANTHER" id="PTHR43808">
    <property type="entry name" value="ACETYLORNITHINE DEACETYLASE"/>
    <property type="match status" value="1"/>
</dbReference>
<dbReference type="InterPro" id="IPR010964">
    <property type="entry name" value="M20A_pepV-rel"/>
</dbReference>
<dbReference type="GO" id="GO:0006526">
    <property type="term" value="P:L-arginine biosynthetic process"/>
    <property type="evidence" value="ECO:0007669"/>
    <property type="project" value="TreeGrafter"/>
</dbReference>
<dbReference type="Pfam" id="PF01546">
    <property type="entry name" value="Peptidase_M20"/>
    <property type="match status" value="1"/>
</dbReference>
<dbReference type="SUPFAM" id="SSF55031">
    <property type="entry name" value="Bacterial exopeptidase dimerisation domain"/>
    <property type="match status" value="1"/>
</dbReference>
<keyword evidence="6" id="KW-0862">Zinc</keyword>
<dbReference type="OrthoDB" id="9761532at2"/>
<reference evidence="9 10" key="1">
    <citation type="submission" date="2018-06" db="EMBL/GenBank/DDBJ databases">
        <title>Paenibacillus montanisoli sp. nov., isolated from mountain area soil.</title>
        <authorList>
            <person name="Wu M."/>
        </authorList>
    </citation>
    <scope>NUCLEOTIDE SEQUENCE [LARGE SCALE GENOMIC DNA]</scope>
    <source>
        <strain evidence="9 10">RA17</strain>
    </source>
</reference>
<gene>
    <name evidence="9" type="ORF">DL346_05620</name>
</gene>